<dbReference type="Proteomes" id="UP000322077">
    <property type="component" value="Unassembled WGS sequence"/>
</dbReference>
<comment type="caution">
    <text evidence="2">The sequence shown here is derived from an EMBL/GenBank/DDBJ whole genome shotgun (WGS) entry which is preliminary data.</text>
</comment>
<organism evidence="2 3">
    <name type="scientific">Sphingomonas montanisoli</name>
    <dbReference type="NCBI Taxonomy" id="2606412"/>
    <lineage>
        <taxon>Bacteria</taxon>
        <taxon>Pseudomonadati</taxon>
        <taxon>Pseudomonadota</taxon>
        <taxon>Alphaproteobacteria</taxon>
        <taxon>Sphingomonadales</taxon>
        <taxon>Sphingomonadaceae</taxon>
        <taxon>Sphingomonas</taxon>
    </lineage>
</organism>
<accession>A0A5D9CG40</accession>
<evidence type="ECO:0000313" key="2">
    <source>
        <dbReference type="EMBL" id="TZG29025.1"/>
    </source>
</evidence>
<dbReference type="AlphaFoldDB" id="A0A5D9CG40"/>
<keyword evidence="1" id="KW-1133">Transmembrane helix</keyword>
<sequence>MLQGSPTFNNAYYGNPFGGGNTGEAYAFFNFKSDSAFNKVQLLQNGGGGFEFDDLTVGQSIVGAAPDPATWMTMLTGFALVGMAIRRRRNGTTALVR</sequence>
<name>A0A5D9CG40_9SPHN</name>
<gene>
    <name evidence="2" type="ORF">FYJ91_02485</name>
</gene>
<feature type="transmembrane region" description="Helical" evidence="1">
    <location>
        <begin position="68"/>
        <end position="85"/>
    </location>
</feature>
<dbReference type="RefSeq" id="WP_149520688.1">
    <property type="nucleotide sequence ID" value="NZ_VTOU01000001.1"/>
</dbReference>
<keyword evidence="1" id="KW-0812">Transmembrane</keyword>
<reference evidence="2 3" key="1">
    <citation type="submission" date="2019-08" db="EMBL/GenBank/DDBJ databases">
        <authorList>
            <person name="Wang G."/>
            <person name="Xu Z."/>
        </authorList>
    </citation>
    <scope>NUCLEOTIDE SEQUENCE [LARGE SCALE GENOMIC DNA]</scope>
    <source>
        <strain evidence="2 3">ZX</strain>
    </source>
</reference>
<keyword evidence="3" id="KW-1185">Reference proteome</keyword>
<dbReference type="NCBIfam" id="NF035944">
    <property type="entry name" value="PEPxxWA-CTERM"/>
    <property type="match status" value="1"/>
</dbReference>
<dbReference type="EMBL" id="VTOU01000001">
    <property type="protein sequence ID" value="TZG29025.1"/>
    <property type="molecule type" value="Genomic_DNA"/>
</dbReference>
<protein>
    <recommendedName>
        <fullName evidence="4">PEP-CTERM sorting domain-containing protein</fullName>
    </recommendedName>
</protein>
<evidence type="ECO:0008006" key="4">
    <source>
        <dbReference type="Google" id="ProtNLM"/>
    </source>
</evidence>
<proteinExistence type="predicted"/>
<evidence type="ECO:0000256" key="1">
    <source>
        <dbReference type="SAM" id="Phobius"/>
    </source>
</evidence>
<evidence type="ECO:0000313" key="3">
    <source>
        <dbReference type="Proteomes" id="UP000322077"/>
    </source>
</evidence>
<keyword evidence="1" id="KW-0472">Membrane</keyword>